<accession>A0A8H6F8U7</accession>
<name>A0A8H6F8U7_9LECA</name>
<dbReference type="PANTHER" id="PTHR10779">
    <property type="entry name" value="DYNEIN LIGHT CHAIN ROADBLOCK"/>
    <property type="match status" value="1"/>
</dbReference>
<dbReference type="InterPro" id="IPR004942">
    <property type="entry name" value="Roadblock/LAMTOR2_dom"/>
</dbReference>
<comment type="caution">
    <text evidence="4">The sequence shown here is derived from an EMBL/GenBank/DDBJ whole genome shotgun (WGS) entry which is preliminary data.</text>
</comment>
<gene>
    <name evidence="4" type="ORF">HO133_004046</name>
</gene>
<protein>
    <recommendedName>
        <fullName evidence="3">Roadblock/LAMTOR2 domain-containing protein</fullName>
    </recommendedName>
</protein>
<feature type="compositionally biased region" description="Low complexity" evidence="2">
    <location>
        <begin position="128"/>
        <end position="146"/>
    </location>
</feature>
<dbReference type="SUPFAM" id="SSF103196">
    <property type="entry name" value="Roadblock/LC7 domain"/>
    <property type="match status" value="1"/>
</dbReference>
<proteinExistence type="inferred from homology"/>
<dbReference type="SMART" id="SM00960">
    <property type="entry name" value="Robl_LC7"/>
    <property type="match status" value="1"/>
</dbReference>
<comment type="similarity">
    <text evidence="1">Belongs to the GAMAD family.</text>
</comment>
<evidence type="ECO:0000313" key="4">
    <source>
        <dbReference type="EMBL" id="KAF6219577.1"/>
    </source>
</evidence>
<evidence type="ECO:0000256" key="2">
    <source>
        <dbReference type="SAM" id="MobiDB-lite"/>
    </source>
</evidence>
<sequence>MSSYFLNFTTFDIQLWPPPPKIDPKVFAEYALNPSLLVPLLLVYHTFTSIVLQAQNFRDYPGRRDSVWYQKHCSLSENIHLLVVNKMVQPTPAATLENLSRLASKPGVQSTLILSKSDGSIIRSTGLLAGSSSSSSRDLSVGNGSSHDGSVEPVDAIRTGIAYPSSTKDEKKGHSAEDIARMVFAFVAGAKAFTEGMDMSDEVKLLRLRTRKTEIVIVPDAKFLLVVIHDTPPA</sequence>
<feature type="domain" description="Roadblock/LAMTOR2" evidence="3">
    <location>
        <begin position="95"/>
        <end position="229"/>
    </location>
</feature>
<dbReference type="RefSeq" id="XP_037149012.1">
    <property type="nucleotide sequence ID" value="XM_037294965.1"/>
</dbReference>
<feature type="region of interest" description="Disordered" evidence="2">
    <location>
        <begin position="128"/>
        <end position="152"/>
    </location>
</feature>
<dbReference type="Proteomes" id="UP000593566">
    <property type="component" value="Unassembled WGS sequence"/>
</dbReference>
<dbReference type="Gene3D" id="3.30.450.30">
    <property type="entry name" value="Dynein light chain 2a, cytoplasmic"/>
    <property type="match status" value="1"/>
</dbReference>
<evidence type="ECO:0000313" key="5">
    <source>
        <dbReference type="Proteomes" id="UP000593566"/>
    </source>
</evidence>
<keyword evidence="5" id="KW-1185">Reference proteome</keyword>
<evidence type="ECO:0000259" key="3">
    <source>
        <dbReference type="SMART" id="SM00960"/>
    </source>
</evidence>
<reference evidence="4 5" key="1">
    <citation type="journal article" date="2020" name="Genomics">
        <title>Complete, high-quality genomes from long-read metagenomic sequencing of two wolf lichen thalli reveals enigmatic genome architecture.</title>
        <authorList>
            <person name="McKenzie S.K."/>
            <person name="Walston R.F."/>
            <person name="Allen J.L."/>
        </authorList>
    </citation>
    <scope>NUCLEOTIDE SEQUENCE [LARGE SCALE GENOMIC DNA]</scope>
    <source>
        <strain evidence="4">WasteWater1</strain>
    </source>
</reference>
<dbReference type="AlphaFoldDB" id="A0A8H6F8U7"/>
<dbReference type="GeneID" id="59332455"/>
<dbReference type="EMBL" id="JACCJB010000019">
    <property type="protein sequence ID" value="KAF6219577.1"/>
    <property type="molecule type" value="Genomic_DNA"/>
</dbReference>
<organism evidence="4 5">
    <name type="scientific">Letharia lupina</name>
    <dbReference type="NCBI Taxonomy" id="560253"/>
    <lineage>
        <taxon>Eukaryota</taxon>
        <taxon>Fungi</taxon>
        <taxon>Dikarya</taxon>
        <taxon>Ascomycota</taxon>
        <taxon>Pezizomycotina</taxon>
        <taxon>Lecanoromycetes</taxon>
        <taxon>OSLEUM clade</taxon>
        <taxon>Lecanoromycetidae</taxon>
        <taxon>Lecanorales</taxon>
        <taxon>Lecanorineae</taxon>
        <taxon>Parmeliaceae</taxon>
        <taxon>Letharia</taxon>
    </lineage>
</organism>
<evidence type="ECO:0000256" key="1">
    <source>
        <dbReference type="ARBA" id="ARBA00007191"/>
    </source>
</evidence>